<dbReference type="AlphaFoldDB" id="A0A1G9KAH6"/>
<keyword evidence="3" id="KW-0274">FAD</keyword>
<dbReference type="OrthoDB" id="5288829at2"/>
<dbReference type="EMBL" id="FNGE01000011">
    <property type="protein sequence ID" value="SDL46629.1"/>
    <property type="molecule type" value="Genomic_DNA"/>
</dbReference>
<evidence type="ECO:0000259" key="5">
    <source>
        <dbReference type="Pfam" id="PF22780"/>
    </source>
</evidence>
<dbReference type="InterPro" id="IPR022460">
    <property type="entry name" value="Flavoprotein_PP4765"/>
</dbReference>
<accession>A0A1G9KAH6</accession>
<dbReference type="Gene3D" id="3.50.50.60">
    <property type="entry name" value="FAD/NAD(P)-binding domain"/>
    <property type="match status" value="1"/>
</dbReference>
<keyword evidence="7" id="KW-1185">Reference proteome</keyword>
<comment type="cofactor">
    <cofactor evidence="1">
        <name>FAD</name>
        <dbReference type="ChEBI" id="CHEBI:57692"/>
    </cofactor>
</comment>
<dbReference type="InterPro" id="IPR004792">
    <property type="entry name" value="BaiN-like"/>
</dbReference>
<evidence type="ECO:0008006" key="8">
    <source>
        <dbReference type="Google" id="ProtNLM"/>
    </source>
</evidence>
<dbReference type="NCBIfam" id="TIGR00275">
    <property type="entry name" value="aminoacetone oxidase family FAD-binding enzyme"/>
    <property type="match status" value="1"/>
</dbReference>
<dbReference type="SUPFAM" id="SSF160996">
    <property type="entry name" value="HI0933 insert domain-like"/>
    <property type="match status" value="1"/>
</dbReference>
<evidence type="ECO:0000256" key="1">
    <source>
        <dbReference type="ARBA" id="ARBA00001974"/>
    </source>
</evidence>
<protein>
    <recommendedName>
        <fullName evidence="8">TIGR03862 family flavoprotein</fullName>
    </recommendedName>
</protein>
<organism evidence="6 7">
    <name type="scientific">Paracoccus chinensis</name>
    <dbReference type="NCBI Taxonomy" id="525640"/>
    <lineage>
        <taxon>Bacteria</taxon>
        <taxon>Pseudomonadati</taxon>
        <taxon>Pseudomonadota</taxon>
        <taxon>Alphaproteobacteria</taxon>
        <taxon>Rhodobacterales</taxon>
        <taxon>Paracoccaceae</taxon>
        <taxon>Paracoccus</taxon>
    </lineage>
</organism>
<name>A0A1G9KAH6_9RHOB</name>
<dbReference type="Pfam" id="PF03486">
    <property type="entry name" value="HI0933_like"/>
    <property type="match status" value="1"/>
</dbReference>
<dbReference type="STRING" id="525640.SAMN04487971_11156"/>
<dbReference type="InterPro" id="IPR055178">
    <property type="entry name" value="RsdA/BaiN/AoA(So)-like_dom"/>
</dbReference>
<dbReference type="InterPro" id="IPR036188">
    <property type="entry name" value="FAD/NAD-bd_sf"/>
</dbReference>
<dbReference type="Proteomes" id="UP000199555">
    <property type="component" value="Unassembled WGS sequence"/>
</dbReference>
<feature type="domain" description="RsdA/BaiN/AoA(So)-like insert" evidence="5">
    <location>
        <begin position="207"/>
        <end position="349"/>
    </location>
</feature>
<evidence type="ECO:0000256" key="3">
    <source>
        <dbReference type="ARBA" id="ARBA00022827"/>
    </source>
</evidence>
<dbReference type="InterPro" id="IPR057661">
    <property type="entry name" value="RsdA/BaiN/AoA(So)_Rossmann"/>
</dbReference>
<dbReference type="Pfam" id="PF22780">
    <property type="entry name" value="HI0933_like_1st"/>
    <property type="match status" value="1"/>
</dbReference>
<evidence type="ECO:0000259" key="4">
    <source>
        <dbReference type="Pfam" id="PF03486"/>
    </source>
</evidence>
<dbReference type="PANTHER" id="PTHR42887">
    <property type="entry name" value="OS12G0638800 PROTEIN"/>
    <property type="match status" value="1"/>
</dbReference>
<dbReference type="Gene3D" id="1.10.8.260">
    <property type="entry name" value="HI0933 insert domain-like"/>
    <property type="match status" value="1"/>
</dbReference>
<evidence type="ECO:0000256" key="2">
    <source>
        <dbReference type="ARBA" id="ARBA00022630"/>
    </source>
</evidence>
<gene>
    <name evidence="6" type="ORF">SAMN04487971_11156</name>
</gene>
<dbReference type="RefSeq" id="WP_090756473.1">
    <property type="nucleotide sequence ID" value="NZ_FNGE01000011.1"/>
</dbReference>
<sequence length="415" mass="43090">MTEEVPALVIGAGPAGLMAAEVLGAAGHRVVIAEAMPSPARKFLMAGKSGLNLTKDEPAELFAARVVGGAAPASLRDAPPGYFGEEELQAVVAGFGPAEVMDWARGLGIELFAGSTGRVFPVGMKASPLLRAWLARLALQGAELRLRWRWRGFEAEGLVFDTPEGPRILRAGTTVLALGGASWPRLGSDAAWVPWLRATGVAVAPFRPANMGFRVDWSAAMAPLHGAAVKGTRLSAGALESRGEWVLTAAGIEGGAVYEISAALRDGAEGFVDLAPDLDAGALAGRLARPRGKLSVGNWLRRVLGDPVRVALLLEWGRPLPAGPAALAARIKALPLRHAGPMPIERAISSAGGIEAGALSPDLELKARPGVFAAGEMLDWEAPTGGYLLTTCMATGRHAGHAAARHLDQELSAAR</sequence>
<evidence type="ECO:0000313" key="6">
    <source>
        <dbReference type="EMBL" id="SDL46629.1"/>
    </source>
</evidence>
<dbReference type="PANTHER" id="PTHR42887:SF1">
    <property type="entry name" value="BLR3961 PROTEIN"/>
    <property type="match status" value="1"/>
</dbReference>
<dbReference type="NCBIfam" id="TIGR03862">
    <property type="entry name" value="flavo_PP4765"/>
    <property type="match status" value="1"/>
</dbReference>
<dbReference type="InterPro" id="IPR023166">
    <property type="entry name" value="BaiN-like_dom_sf"/>
</dbReference>
<feature type="domain" description="RsdA/BaiN/AoA(So)-like Rossmann fold-like" evidence="4">
    <location>
        <begin position="7"/>
        <end position="401"/>
    </location>
</feature>
<proteinExistence type="predicted"/>
<evidence type="ECO:0000313" key="7">
    <source>
        <dbReference type="Proteomes" id="UP000199555"/>
    </source>
</evidence>
<keyword evidence="2" id="KW-0285">Flavoprotein</keyword>
<dbReference type="Gene3D" id="2.40.30.10">
    <property type="entry name" value="Translation factors"/>
    <property type="match status" value="1"/>
</dbReference>
<dbReference type="SUPFAM" id="SSF51905">
    <property type="entry name" value="FAD/NAD(P)-binding domain"/>
    <property type="match status" value="1"/>
</dbReference>
<reference evidence="7" key="1">
    <citation type="submission" date="2016-10" db="EMBL/GenBank/DDBJ databases">
        <authorList>
            <person name="Varghese N."/>
            <person name="Submissions S."/>
        </authorList>
    </citation>
    <scope>NUCLEOTIDE SEQUENCE [LARGE SCALE GENOMIC DNA]</scope>
    <source>
        <strain evidence="7">CGMCC 1.7655</strain>
    </source>
</reference>